<evidence type="ECO:0000313" key="3">
    <source>
        <dbReference type="Proteomes" id="UP000186601"/>
    </source>
</evidence>
<proteinExistence type="predicted"/>
<dbReference type="Pfam" id="PF20415">
    <property type="entry name" value="DUF6699"/>
    <property type="match status" value="1"/>
</dbReference>
<organism evidence="2 3">
    <name type="scientific">Hermanssonia centrifuga</name>
    <dbReference type="NCBI Taxonomy" id="98765"/>
    <lineage>
        <taxon>Eukaryota</taxon>
        <taxon>Fungi</taxon>
        <taxon>Dikarya</taxon>
        <taxon>Basidiomycota</taxon>
        <taxon>Agaricomycotina</taxon>
        <taxon>Agaricomycetes</taxon>
        <taxon>Polyporales</taxon>
        <taxon>Meruliaceae</taxon>
        <taxon>Hermanssonia</taxon>
    </lineage>
</organism>
<keyword evidence="3" id="KW-1185">Reference proteome</keyword>
<protein>
    <recommendedName>
        <fullName evidence="1">DUF6699 domain-containing protein</fullName>
    </recommendedName>
</protein>
<comment type="caution">
    <text evidence="2">The sequence shown here is derived from an EMBL/GenBank/DDBJ whole genome shotgun (WGS) entry which is preliminary data.</text>
</comment>
<dbReference type="OrthoDB" id="3202436at2759"/>
<name>A0A2R6S5J2_9APHY</name>
<dbReference type="InterPro" id="IPR046522">
    <property type="entry name" value="DUF6699"/>
</dbReference>
<dbReference type="AlphaFoldDB" id="A0A2R6S5J2"/>
<evidence type="ECO:0000313" key="2">
    <source>
        <dbReference type="EMBL" id="PSS37489.1"/>
    </source>
</evidence>
<feature type="domain" description="DUF6699" evidence="1">
    <location>
        <begin position="35"/>
        <end position="145"/>
    </location>
</feature>
<dbReference type="EMBL" id="MLYV02000042">
    <property type="protein sequence ID" value="PSS37489.1"/>
    <property type="molecule type" value="Genomic_DNA"/>
</dbReference>
<reference evidence="2 3" key="1">
    <citation type="submission" date="2018-02" db="EMBL/GenBank/DDBJ databases">
        <title>Genome sequence of the basidiomycete white-rot fungus Phlebia centrifuga.</title>
        <authorList>
            <person name="Granchi Z."/>
            <person name="Peng M."/>
            <person name="de Vries R.P."/>
            <person name="Hilden K."/>
            <person name="Makela M.R."/>
            <person name="Grigoriev I."/>
            <person name="Riley R."/>
        </authorList>
    </citation>
    <scope>NUCLEOTIDE SEQUENCE [LARGE SCALE GENOMIC DNA]</scope>
    <source>
        <strain evidence="2 3">FBCC195</strain>
    </source>
</reference>
<accession>A0A2R6S5J2</accession>
<evidence type="ECO:0000259" key="1">
    <source>
        <dbReference type="Pfam" id="PF20415"/>
    </source>
</evidence>
<sequence length="156" mass="17270">MDLRLAINGPTVFLGAIPPDKIADFPMFLPKGPNGAQPATYPGVSSLTITAVADDPLAVFPWPFTVLAHHPSLPVTVQDVLNAIQINFDERMTQEEVESLQELRQGQIFRSYRARMEFPFSEDGLKRTDYLGDRCMFRGLGPAPDGESFMMFVGPP</sequence>
<gene>
    <name evidence="2" type="ORF">PHLCEN_2v696</name>
</gene>
<dbReference type="STRING" id="98765.A0A2R6S5J2"/>
<dbReference type="Proteomes" id="UP000186601">
    <property type="component" value="Unassembled WGS sequence"/>
</dbReference>